<sequence>MKFIDPLLKMCKKRTLQALDNFISFYVKVKNQKCLLQGACEK</sequence>
<accession>A0A4Y1ZK70</accession>
<dbReference type="AlphaFoldDB" id="A0A4Y1ZK70"/>
<proteinExistence type="predicted"/>
<name>A0A4Y1ZK70_9BACL</name>
<protein>
    <submittedName>
        <fullName evidence="1">Uncharacterized protein</fullName>
    </submittedName>
</protein>
<evidence type="ECO:0000313" key="1">
    <source>
        <dbReference type="EMBL" id="GAY78908.1"/>
    </source>
</evidence>
<dbReference type="Proteomes" id="UP000319716">
    <property type="component" value="Unassembled WGS sequence"/>
</dbReference>
<evidence type="ECO:0000313" key="2">
    <source>
        <dbReference type="Proteomes" id="UP000319716"/>
    </source>
</evidence>
<gene>
    <name evidence="1" type="ORF">NBRC111894_4462</name>
</gene>
<organism evidence="1 2">
    <name type="scientific">Sporolactobacillus inulinus</name>
    <dbReference type="NCBI Taxonomy" id="2078"/>
    <lineage>
        <taxon>Bacteria</taxon>
        <taxon>Bacillati</taxon>
        <taxon>Bacillota</taxon>
        <taxon>Bacilli</taxon>
        <taxon>Bacillales</taxon>
        <taxon>Sporolactobacillaceae</taxon>
        <taxon>Sporolactobacillus</taxon>
    </lineage>
</organism>
<dbReference type="EMBL" id="BEXB01000068">
    <property type="protein sequence ID" value="GAY78908.1"/>
    <property type="molecule type" value="Genomic_DNA"/>
</dbReference>
<comment type="caution">
    <text evidence="1">The sequence shown here is derived from an EMBL/GenBank/DDBJ whole genome shotgun (WGS) entry which is preliminary data.</text>
</comment>
<reference evidence="1 2" key="1">
    <citation type="submission" date="2017-11" db="EMBL/GenBank/DDBJ databases">
        <title>Draft Genome Sequence of Sporolactobacillus inulinus NBRC 111894 Isolated from Koso, a Japanese Sugar-Vegetable Fermented Beverage.</title>
        <authorList>
            <person name="Chiou T.Y."/>
            <person name="Oshima K."/>
            <person name="Suda W."/>
            <person name="Hattori M."/>
            <person name="Takahashi T."/>
        </authorList>
    </citation>
    <scope>NUCLEOTIDE SEQUENCE [LARGE SCALE GENOMIC DNA]</scope>
    <source>
        <strain evidence="1 2">NBRC111894</strain>
    </source>
</reference>